<evidence type="ECO:0000313" key="3">
    <source>
        <dbReference type="WBParaSite" id="SSLN_0000341501-mRNA-1"/>
    </source>
</evidence>
<sequence length="224" mass="24851">MTEDQFKCLIFVCALKSPCDAEIRNHMLSIIEQNPDSTLRILIVVNQELERFQRSAVLQPLYYFARAAHIVAVLKAADKLRICAAFSAGGNAALGTHQYPLPVPEDFSAQLNGGNIFAKLDQSDTKLPIQVSEESRKLLTIYTHHGLFHFTCLPFGDMTGLSIFQKTIETVLTCTGSAAAYLNEIIINGSNPDEFCNGWRPSSAELRTMASACIWRCEIFSCIL</sequence>
<dbReference type="Gene3D" id="3.10.10.10">
    <property type="entry name" value="HIV Type 1 Reverse Transcriptase, subunit A, domain 1"/>
    <property type="match status" value="1"/>
</dbReference>
<organism evidence="3">
    <name type="scientific">Schistocephalus solidus</name>
    <name type="common">Tapeworm</name>
    <dbReference type="NCBI Taxonomy" id="70667"/>
    <lineage>
        <taxon>Eukaryota</taxon>
        <taxon>Metazoa</taxon>
        <taxon>Spiralia</taxon>
        <taxon>Lophotrochozoa</taxon>
        <taxon>Platyhelminthes</taxon>
        <taxon>Cestoda</taxon>
        <taxon>Eucestoda</taxon>
        <taxon>Diphyllobothriidea</taxon>
        <taxon>Diphyllobothriidae</taxon>
        <taxon>Schistocephalus</taxon>
    </lineage>
</organism>
<dbReference type="InterPro" id="IPR043502">
    <property type="entry name" value="DNA/RNA_pol_sf"/>
</dbReference>
<dbReference type="PANTHER" id="PTHR37984:SF9">
    <property type="entry name" value="INTEGRASE CATALYTIC DOMAIN-CONTAINING PROTEIN"/>
    <property type="match status" value="1"/>
</dbReference>
<dbReference type="AlphaFoldDB" id="A0A183SGG7"/>
<dbReference type="WBParaSite" id="SSLN_0000341501-mRNA-1">
    <property type="protein sequence ID" value="SSLN_0000341501-mRNA-1"/>
    <property type="gene ID" value="SSLN_0000341501"/>
</dbReference>
<gene>
    <name evidence="1" type="ORF">SSLN_LOCUS3315</name>
</gene>
<dbReference type="EMBL" id="UYSU01032500">
    <property type="protein sequence ID" value="VDL89700.1"/>
    <property type="molecule type" value="Genomic_DNA"/>
</dbReference>
<dbReference type="InterPro" id="IPR043128">
    <property type="entry name" value="Rev_trsase/Diguanyl_cyclase"/>
</dbReference>
<dbReference type="Proteomes" id="UP000275846">
    <property type="component" value="Unassembled WGS sequence"/>
</dbReference>
<protein>
    <submittedName>
        <fullName evidence="3">UDP-Glycosyltransferase superfamily protein</fullName>
    </submittedName>
</protein>
<name>A0A183SGG7_SCHSO</name>
<keyword evidence="2" id="KW-1185">Reference proteome</keyword>
<accession>A0A183SGG7</accession>
<evidence type="ECO:0000313" key="1">
    <source>
        <dbReference type="EMBL" id="VDL89700.1"/>
    </source>
</evidence>
<dbReference type="SUPFAM" id="SSF56672">
    <property type="entry name" value="DNA/RNA polymerases"/>
    <property type="match status" value="1"/>
</dbReference>
<dbReference type="InterPro" id="IPR050951">
    <property type="entry name" value="Retrovirus_Pol_polyprotein"/>
</dbReference>
<dbReference type="STRING" id="70667.A0A183SGG7"/>
<dbReference type="PANTHER" id="PTHR37984">
    <property type="entry name" value="PROTEIN CBG26694"/>
    <property type="match status" value="1"/>
</dbReference>
<proteinExistence type="predicted"/>
<reference evidence="3" key="1">
    <citation type="submission" date="2016-06" db="UniProtKB">
        <authorList>
            <consortium name="WormBaseParasite"/>
        </authorList>
    </citation>
    <scope>IDENTIFICATION</scope>
</reference>
<dbReference type="OrthoDB" id="115435at2759"/>
<dbReference type="Gene3D" id="3.30.70.270">
    <property type="match status" value="1"/>
</dbReference>
<reference evidence="1 2" key="2">
    <citation type="submission" date="2018-11" db="EMBL/GenBank/DDBJ databases">
        <authorList>
            <consortium name="Pathogen Informatics"/>
        </authorList>
    </citation>
    <scope>NUCLEOTIDE SEQUENCE [LARGE SCALE GENOMIC DNA]</scope>
    <source>
        <strain evidence="1 2">NST_G2</strain>
    </source>
</reference>
<evidence type="ECO:0000313" key="2">
    <source>
        <dbReference type="Proteomes" id="UP000275846"/>
    </source>
</evidence>